<evidence type="ECO:0000256" key="15">
    <source>
        <dbReference type="NCBIfam" id="TIGR00560"/>
    </source>
</evidence>
<keyword evidence="8 17" id="KW-0812">Transmembrane</keyword>
<comment type="pathway">
    <text evidence="2">Phospholipid metabolism; phosphatidylglycerol biosynthesis; phosphatidylglycerol from CDP-diacylglycerol: step 1/2.</text>
</comment>
<dbReference type="InterPro" id="IPR043130">
    <property type="entry name" value="CDP-OH_PTrfase_TM_dom"/>
</dbReference>
<feature type="transmembrane region" description="Helical" evidence="17">
    <location>
        <begin position="26"/>
        <end position="53"/>
    </location>
</feature>
<evidence type="ECO:0000256" key="14">
    <source>
        <dbReference type="ARBA" id="ARBA00048586"/>
    </source>
</evidence>
<dbReference type="Gene3D" id="1.20.120.1760">
    <property type="match status" value="1"/>
</dbReference>
<organism evidence="18 19">
    <name type="scientific">Pirellulimonas nuda</name>
    <dbReference type="NCBI Taxonomy" id="2528009"/>
    <lineage>
        <taxon>Bacteria</taxon>
        <taxon>Pseudomonadati</taxon>
        <taxon>Planctomycetota</taxon>
        <taxon>Planctomycetia</taxon>
        <taxon>Pirellulales</taxon>
        <taxon>Lacipirellulaceae</taxon>
        <taxon>Pirellulimonas</taxon>
    </lineage>
</organism>
<dbReference type="AlphaFoldDB" id="A0A518DF12"/>
<dbReference type="EMBL" id="CP036291">
    <property type="protein sequence ID" value="QDU90075.1"/>
    <property type="molecule type" value="Genomic_DNA"/>
</dbReference>
<evidence type="ECO:0000256" key="9">
    <source>
        <dbReference type="ARBA" id="ARBA00022989"/>
    </source>
</evidence>
<proteinExistence type="inferred from homology"/>
<dbReference type="Proteomes" id="UP000317429">
    <property type="component" value="Chromosome"/>
</dbReference>
<evidence type="ECO:0000256" key="11">
    <source>
        <dbReference type="ARBA" id="ARBA00023136"/>
    </source>
</evidence>
<evidence type="ECO:0000256" key="5">
    <source>
        <dbReference type="ARBA" id="ARBA00014944"/>
    </source>
</evidence>
<dbReference type="PANTHER" id="PTHR14269:SF62">
    <property type="entry name" value="CDP-DIACYLGLYCEROL--GLYCEROL-3-PHOSPHATE 3-PHOSPHATIDYLTRANSFERASE 1, CHLOROPLASTIC"/>
    <property type="match status" value="1"/>
</dbReference>
<feature type="transmembrane region" description="Helical" evidence="17">
    <location>
        <begin position="74"/>
        <end position="93"/>
    </location>
</feature>
<protein>
    <recommendedName>
        <fullName evidence="5 15">CDP-diacylglycerol--glycerol-3-phosphate 3-phosphatidyltransferase</fullName>
        <ecNumber evidence="4 15">2.7.8.5</ecNumber>
    </recommendedName>
</protein>
<dbReference type="GO" id="GO:0016020">
    <property type="term" value="C:membrane"/>
    <property type="evidence" value="ECO:0007669"/>
    <property type="project" value="UniProtKB-SubCell"/>
</dbReference>
<evidence type="ECO:0000256" key="10">
    <source>
        <dbReference type="ARBA" id="ARBA00023098"/>
    </source>
</evidence>
<evidence type="ECO:0000256" key="7">
    <source>
        <dbReference type="ARBA" id="ARBA00022679"/>
    </source>
</evidence>
<dbReference type="InterPro" id="IPR048254">
    <property type="entry name" value="CDP_ALCOHOL_P_TRANSF_CS"/>
</dbReference>
<keyword evidence="11 17" id="KW-0472">Membrane</keyword>
<dbReference type="PIRSF" id="PIRSF000847">
    <property type="entry name" value="Phos_ph_gly_syn"/>
    <property type="match status" value="1"/>
</dbReference>
<keyword evidence="6" id="KW-0444">Lipid biosynthesis</keyword>
<comment type="similarity">
    <text evidence="3 16">Belongs to the CDP-alcohol phosphatidyltransferase class-I family.</text>
</comment>
<dbReference type="NCBIfam" id="TIGR00560">
    <property type="entry name" value="pgsA"/>
    <property type="match status" value="1"/>
</dbReference>
<name>A0A518DF12_9BACT</name>
<evidence type="ECO:0000256" key="1">
    <source>
        <dbReference type="ARBA" id="ARBA00004141"/>
    </source>
</evidence>
<dbReference type="InterPro" id="IPR000462">
    <property type="entry name" value="CDP-OH_P_trans"/>
</dbReference>
<evidence type="ECO:0000256" key="13">
    <source>
        <dbReference type="ARBA" id="ARBA00023264"/>
    </source>
</evidence>
<dbReference type="InterPro" id="IPR050324">
    <property type="entry name" value="CDP-alcohol_PTase-I"/>
</dbReference>
<keyword evidence="10" id="KW-0443">Lipid metabolism</keyword>
<dbReference type="PANTHER" id="PTHR14269">
    <property type="entry name" value="CDP-DIACYLGLYCEROL--GLYCEROL-3-PHOSPHATE 3-PHOSPHATIDYLTRANSFERASE-RELATED"/>
    <property type="match status" value="1"/>
</dbReference>
<dbReference type="Pfam" id="PF01066">
    <property type="entry name" value="CDP-OH_P_transf"/>
    <property type="match status" value="1"/>
</dbReference>
<dbReference type="PROSITE" id="PS00379">
    <property type="entry name" value="CDP_ALCOHOL_P_TRANSF"/>
    <property type="match status" value="1"/>
</dbReference>
<evidence type="ECO:0000256" key="6">
    <source>
        <dbReference type="ARBA" id="ARBA00022516"/>
    </source>
</evidence>
<evidence type="ECO:0000256" key="2">
    <source>
        <dbReference type="ARBA" id="ARBA00005042"/>
    </source>
</evidence>
<evidence type="ECO:0000256" key="16">
    <source>
        <dbReference type="RuleBase" id="RU003750"/>
    </source>
</evidence>
<evidence type="ECO:0000256" key="8">
    <source>
        <dbReference type="ARBA" id="ARBA00022692"/>
    </source>
</evidence>
<accession>A0A518DF12</accession>
<keyword evidence="9 17" id="KW-1133">Transmembrane helix</keyword>
<keyword evidence="7 16" id="KW-0808">Transferase</keyword>
<dbReference type="KEGG" id="pnd:Pla175_34750"/>
<feature type="transmembrane region" description="Helical" evidence="17">
    <location>
        <begin position="168"/>
        <end position="190"/>
    </location>
</feature>
<comment type="subcellular location">
    <subcellularLocation>
        <location evidence="1">Membrane</location>
        <topology evidence="1">Multi-pass membrane protein</topology>
    </subcellularLocation>
</comment>
<evidence type="ECO:0000313" key="18">
    <source>
        <dbReference type="EMBL" id="QDU90075.1"/>
    </source>
</evidence>
<evidence type="ECO:0000256" key="3">
    <source>
        <dbReference type="ARBA" id="ARBA00010441"/>
    </source>
</evidence>
<comment type="catalytic activity">
    <reaction evidence="14">
        <text>a CDP-1,2-diacyl-sn-glycerol + sn-glycerol 3-phosphate = a 1,2-diacyl-sn-glycero-3-phospho-(1'-sn-glycero-3'-phosphate) + CMP + H(+)</text>
        <dbReference type="Rhea" id="RHEA:12593"/>
        <dbReference type="ChEBI" id="CHEBI:15378"/>
        <dbReference type="ChEBI" id="CHEBI:57597"/>
        <dbReference type="ChEBI" id="CHEBI:58332"/>
        <dbReference type="ChEBI" id="CHEBI:60110"/>
        <dbReference type="ChEBI" id="CHEBI:60377"/>
        <dbReference type="EC" id="2.7.8.5"/>
    </reaction>
</comment>
<dbReference type="GO" id="GO:0008444">
    <property type="term" value="F:CDP-diacylglycerol-glycerol-3-phosphate 3-phosphatidyltransferase activity"/>
    <property type="evidence" value="ECO:0007669"/>
    <property type="project" value="UniProtKB-UniRule"/>
</dbReference>
<dbReference type="GO" id="GO:0046474">
    <property type="term" value="P:glycerophospholipid biosynthetic process"/>
    <property type="evidence" value="ECO:0007669"/>
    <property type="project" value="TreeGrafter"/>
</dbReference>
<reference evidence="18 19" key="1">
    <citation type="submission" date="2019-02" db="EMBL/GenBank/DDBJ databases">
        <title>Deep-cultivation of Planctomycetes and their phenomic and genomic characterization uncovers novel biology.</title>
        <authorList>
            <person name="Wiegand S."/>
            <person name="Jogler M."/>
            <person name="Boedeker C."/>
            <person name="Pinto D."/>
            <person name="Vollmers J."/>
            <person name="Rivas-Marin E."/>
            <person name="Kohn T."/>
            <person name="Peeters S.H."/>
            <person name="Heuer A."/>
            <person name="Rast P."/>
            <person name="Oberbeckmann S."/>
            <person name="Bunk B."/>
            <person name="Jeske O."/>
            <person name="Meyerdierks A."/>
            <person name="Storesund J.E."/>
            <person name="Kallscheuer N."/>
            <person name="Luecker S."/>
            <person name="Lage O.M."/>
            <person name="Pohl T."/>
            <person name="Merkel B.J."/>
            <person name="Hornburger P."/>
            <person name="Mueller R.-W."/>
            <person name="Bruemmer F."/>
            <person name="Labrenz M."/>
            <person name="Spormann A.M."/>
            <person name="Op den Camp H."/>
            <person name="Overmann J."/>
            <person name="Amann R."/>
            <person name="Jetten M.S.M."/>
            <person name="Mascher T."/>
            <person name="Medema M.H."/>
            <person name="Devos D.P."/>
            <person name="Kaster A.-K."/>
            <person name="Ovreas L."/>
            <person name="Rohde M."/>
            <person name="Galperin M.Y."/>
            <person name="Jogler C."/>
        </authorList>
    </citation>
    <scope>NUCLEOTIDE SEQUENCE [LARGE SCALE GENOMIC DNA]</scope>
    <source>
        <strain evidence="18 19">Pla175</strain>
    </source>
</reference>
<gene>
    <name evidence="18" type="primary">pgsA</name>
    <name evidence="18" type="ORF">Pla175_34750</name>
</gene>
<evidence type="ECO:0000313" key="19">
    <source>
        <dbReference type="Proteomes" id="UP000317429"/>
    </source>
</evidence>
<dbReference type="InterPro" id="IPR004570">
    <property type="entry name" value="Phosphatidylglycerol_P_synth"/>
</dbReference>
<keyword evidence="19" id="KW-1185">Reference proteome</keyword>
<keyword evidence="12" id="KW-0594">Phospholipid biosynthesis</keyword>
<evidence type="ECO:0000256" key="12">
    <source>
        <dbReference type="ARBA" id="ARBA00023209"/>
    </source>
</evidence>
<evidence type="ECO:0000256" key="17">
    <source>
        <dbReference type="SAM" id="Phobius"/>
    </source>
</evidence>
<evidence type="ECO:0000256" key="4">
    <source>
        <dbReference type="ARBA" id="ARBA00013170"/>
    </source>
</evidence>
<keyword evidence="13" id="KW-1208">Phospholipid metabolism</keyword>
<sequence>MPLVVSFLLSSDLIWNVPNTLTLGRVALAVGCFAALSLHGYLIALVLFVVASVTDFVDGWWARRFDQKTRFGRIADPFADKLLVCGVLIYLAAEAGSQIAPWMAVAIVARELLVTMLRSEVEVSGGDFSARLAGKLKMVLQCAACLMSLWLLHAGQSAASSPAWLPDATYWTAAATVVLTLYSGWGYVALAAGMLTADREAA</sequence>
<dbReference type="EC" id="2.7.8.5" evidence="4 15"/>